<accession>A0A7T7RGV8</accession>
<dbReference type="PROSITE" id="PS51318">
    <property type="entry name" value="TAT"/>
    <property type="match status" value="1"/>
</dbReference>
<dbReference type="EMBL" id="CP066831">
    <property type="protein sequence ID" value="QQM46140.1"/>
    <property type="molecule type" value="Genomic_DNA"/>
</dbReference>
<dbReference type="RefSeq" id="WP_200400974.1">
    <property type="nucleotide sequence ID" value="NZ_CP066831.1"/>
</dbReference>
<protein>
    <submittedName>
        <fullName evidence="1">Carbohydrate ABC transporter substrate-binding protein</fullName>
    </submittedName>
</protein>
<dbReference type="Pfam" id="PF01547">
    <property type="entry name" value="SBP_bac_1"/>
    <property type="match status" value="1"/>
</dbReference>
<proteinExistence type="predicted"/>
<dbReference type="SUPFAM" id="SSF53850">
    <property type="entry name" value="Periplasmic binding protein-like II"/>
    <property type="match status" value="1"/>
</dbReference>
<dbReference type="AlphaFoldDB" id="A0A7T7RGV8"/>
<evidence type="ECO:0000313" key="1">
    <source>
        <dbReference type="EMBL" id="QQM46140.1"/>
    </source>
</evidence>
<organism evidence="1 2">
    <name type="scientific">Streptomyces liliifuscus</name>
    <dbReference type="NCBI Taxonomy" id="2797636"/>
    <lineage>
        <taxon>Bacteria</taxon>
        <taxon>Bacillati</taxon>
        <taxon>Actinomycetota</taxon>
        <taxon>Actinomycetes</taxon>
        <taxon>Kitasatosporales</taxon>
        <taxon>Streptomycetaceae</taxon>
        <taxon>Streptomyces</taxon>
    </lineage>
</organism>
<dbReference type="PANTHER" id="PTHR43649">
    <property type="entry name" value="ARABINOSE-BINDING PROTEIN-RELATED"/>
    <property type="match status" value="1"/>
</dbReference>
<dbReference type="Proteomes" id="UP000595636">
    <property type="component" value="Chromosome"/>
</dbReference>
<evidence type="ECO:0000313" key="2">
    <source>
        <dbReference type="Proteomes" id="UP000595636"/>
    </source>
</evidence>
<dbReference type="InterPro" id="IPR006311">
    <property type="entry name" value="TAT_signal"/>
</dbReference>
<dbReference type="InterPro" id="IPR050490">
    <property type="entry name" value="Bact_solute-bd_prot1"/>
</dbReference>
<gene>
    <name evidence="1" type="ORF">JEQ17_46480</name>
</gene>
<sequence>MTNHQTGRRRFLAGLGAAGTTALLSGCVTSTSSGKSSSKGAVTLQSNVSAPQAKAAMEDLVAAYAKKGSARASLNTVAAETFRTQLPTYLTSANPPDVYTWYPGSVADAYAKKDLLLDLDQVWNSSPDLKSYSKALHSLCTASSGKKVFVPATYYWWGMFYRRSNFAKWGVSEPKSWDDFLDLCDKLKSKGIDPIGLGAGGNTAWVASAWFDYLDIRINGAEYHRELLAGKHRFDDPEVRKVFDRWQELLPYFDPNGAAVPFQDATTTLLNGRSGMMLIGTFFADAAPKDALDDIDFFRFPVIDPKIPLAEEAPVDGYFASARTGRRDQVVDLMSYLATAESQEIYIKGSSGTVLPCNPKAKDAGTALVKKGRAHVEEAAEITQFFNRDSSDALQPTADTALTRFLAKPKEIDSILTGWQRDAEKIWNA</sequence>
<dbReference type="Gene3D" id="3.40.190.10">
    <property type="entry name" value="Periplasmic binding protein-like II"/>
    <property type="match status" value="2"/>
</dbReference>
<dbReference type="InterPro" id="IPR006059">
    <property type="entry name" value="SBP"/>
</dbReference>
<keyword evidence="2" id="KW-1185">Reference proteome</keyword>
<reference evidence="1 2" key="1">
    <citation type="submission" date="2020-12" db="EMBL/GenBank/DDBJ databases">
        <title>A novel species.</title>
        <authorList>
            <person name="Li K."/>
        </authorList>
    </citation>
    <scope>NUCLEOTIDE SEQUENCE [LARGE SCALE GENOMIC DNA]</scope>
    <source>
        <strain evidence="1 2">ZYC-3</strain>
    </source>
</reference>
<dbReference type="KEGG" id="slf:JEQ17_46480"/>
<name>A0A7T7RGV8_9ACTN</name>